<evidence type="ECO:0000313" key="1">
    <source>
        <dbReference type="EMBL" id="MBB6043412.1"/>
    </source>
</evidence>
<accession>A0ABR6PAW1</accession>
<keyword evidence="1" id="KW-0378">Hydrolase</keyword>
<keyword evidence="1" id="KW-0547">Nucleotide-binding</keyword>
<sequence length="55" mass="6348">MPQTKSESWGFFTLGMSSKSIIKRLIWLNASIEYHKPNSFLITKNELIAYNQTPS</sequence>
<dbReference type="Proteomes" id="UP000555838">
    <property type="component" value="Unassembled WGS sequence"/>
</dbReference>
<reference evidence="1 2" key="1">
    <citation type="submission" date="2020-08" db="EMBL/GenBank/DDBJ databases">
        <title>Genomic Encyclopedia of Type Strains, Phase IV (KMG-IV): sequencing the most valuable type-strain genomes for metagenomic binning, comparative biology and taxonomic classification.</title>
        <authorList>
            <person name="Goeker M."/>
        </authorList>
    </citation>
    <scope>NUCLEOTIDE SEQUENCE [LARGE SCALE GENOMIC DNA]</scope>
    <source>
        <strain evidence="1 2">DSM 24625</strain>
    </source>
</reference>
<comment type="caution">
    <text evidence="1">The sequence shown here is derived from an EMBL/GenBank/DDBJ whole genome shotgun (WGS) entry which is preliminary data.</text>
</comment>
<dbReference type="EMBL" id="JACHFG010000007">
    <property type="protein sequence ID" value="MBB6043412.1"/>
    <property type="molecule type" value="Genomic_DNA"/>
</dbReference>
<proteinExistence type="predicted"/>
<keyword evidence="2" id="KW-1185">Reference proteome</keyword>
<name>A0ABR6PAW1_9SPIR</name>
<keyword evidence="1" id="KW-0347">Helicase</keyword>
<gene>
    <name evidence="1" type="ORF">HNP68_001034</name>
</gene>
<organism evidence="1 2">
    <name type="scientific">Borreliella yangtzensis</name>
    <dbReference type="NCBI Taxonomy" id="683292"/>
    <lineage>
        <taxon>Bacteria</taxon>
        <taxon>Pseudomonadati</taxon>
        <taxon>Spirochaetota</taxon>
        <taxon>Spirochaetia</taxon>
        <taxon>Spirochaetales</taxon>
        <taxon>Borreliaceae</taxon>
        <taxon>Borreliella</taxon>
    </lineage>
</organism>
<dbReference type="GO" id="GO:0004386">
    <property type="term" value="F:helicase activity"/>
    <property type="evidence" value="ECO:0007669"/>
    <property type="project" value="UniProtKB-KW"/>
</dbReference>
<keyword evidence="1" id="KW-0067">ATP-binding</keyword>
<protein>
    <submittedName>
        <fullName evidence="1">Replicative DNA helicase</fullName>
    </submittedName>
</protein>
<evidence type="ECO:0000313" key="2">
    <source>
        <dbReference type="Proteomes" id="UP000555838"/>
    </source>
</evidence>